<dbReference type="SMART" id="SM01068">
    <property type="entry name" value="CBM_X"/>
    <property type="match status" value="1"/>
</dbReference>
<dbReference type="PANTHER" id="PTHR37469:SF2">
    <property type="entry name" value="CELLOBIONIC ACID PHOSPHORYLASE"/>
    <property type="match status" value="1"/>
</dbReference>
<protein>
    <submittedName>
        <fullName evidence="5">Uncharacterized protein</fullName>
    </submittedName>
</protein>
<evidence type="ECO:0000259" key="3">
    <source>
        <dbReference type="Pfam" id="PF06165"/>
    </source>
</evidence>
<dbReference type="InterPro" id="IPR010383">
    <property type="entry name" value="Glyco_hydrolase_94_b-supersand"/>
</dbReference>
<sequence>MEIAEGPFGYFDEEKHEYVITRPDTPQPWYNYLINDLGYCALISHTGGGTSFFLSPKDRKLLRYRFNSVPADRPGRWLYLRDQQSGEYWSATWSPVPKPKSEFSFRCRVGLNTQRIQAGYHGIGSQITYFVLPDRPAEVWLVRLTNTGPSERTLRSYSYAEFNFWGTLRDLLNLDNCPKCSRYYYDNGTIVHHSYNDVGTGLDNMVWVRQYAGFRSSHPPAGYNAERQQFLGDIWRSESNPRVLETGEDTNFAGPGDWPLCGLTHQWALPPGGSVEFAFVLAYGETEEKLQECLSAADDLEGLKGALEAVRAQWRKRLEIFHARTPAREDFDTCANTWNQYNSYITARLSRSISSYEWGAGRGLGFRDTLQDIMGACHLEPGLARERLLLLAGCIHRDGIALHNYFPLTREGDGRDFYDDHLWLPLSAGQYIRETGDTGILGELVAFWDTPEKQTLLERLALTLDTTWRLRGEHGLPQTGHADWNDGLNPGAMESESVFNAMLFCAAARELAELAEFIGRTELAALCRARYAEIKRIVNEAAWDGAWYRRILLKGGGYIGGQAVSPGSIFLEPQAWSVISGVAEGERALAVMDSVHKYLAREHGVALLDPPYPDYDPRWGSISIVLPGHKENGSIFCHAASWAVVAEALLGRGGRAYDYYIRLAPTTKSRIAEVHETEPYVYSQHIAQEPFHKVGRARNSWLTGSAGWFVRAAQQYILGVRPVLGGLLIEPSVPGWKEFSVTRVLRGAHYSITVKNPSGVEHGVKCLRVDGREIEGRTVPFAPEGSVVRVEAEMG</sequence>
<dbReference type="PANTHER" id="PTHR37469">
    <property type="entry name" value="CELLOBIONIC ACID PHOSPHORYLASE-RELATED"/>
    <property type="match status" value="1"/>
</dbReference>
<evidence type="ECO:0000256" key="2">
    <source>
        <dbReference type="ARBA" id="ARBA00022679"/>
    </source>
</evidence>
<feature type="domain" description="Glycosyl hydrolase 94 supersandwich" evidence="3">
    <location>
        <begin position="17"/>
        <end position="295"/>
    </location>
</feature>
<dbReference type="Proteomes" id="UP000179129">
    <property type="component" value="Unassembled WGS sequence"/>
</dbReference>
<dbReference type="GO" id="GO:0030246">
    <property type="term" value="F:carbohydrate binding"/>
    <property type="evidence" value="ECO:0007669"/>
    <property type="project" value="InterPro"/>
</dbReference>
<comment type="caution">
    <text evidence="5">The sequence shown here is derived from an EMBL/GenBank/DDBJ whole genome shotgun (WGS) entry which is preliminary data.</text>
</comment>
<dbReference type="AlphaFoldDB" id="A0A1F5YJV2"/>
<dbReference type="GO" id="GO:0005975">
    <property type="term" value="P:carbohydrate metabolic process"/>
    <property type="evidence" value="ECO:0007669"/>
    <property type="project" value="InterPro"/>
</dbReference>
<evidence type="ECO:0000313" key="5">
    <source>
        <dbReference type="EMBL" id="OGG00374.1"/>
    </source>
</evidence>
<dbReference type="InterPro" id="IPR008928">
    <property type="entry name" value="6-hairpin_glycosidase_sf"/>
</dbReference>
<dbReference type="STRING" id="1817867.A3F83_09660"/>
<dbReference type="Pfam" id="PF06165">
    <property type="entry name" value="GH94_b-supersand"/>
    <property type="match status" value="1"/>
</dbReference>
<feature type="domain" description="Glycosyl hydrolase 94 catalytic" evidence="4">
    <location>
        <begin position="314"/>
        <end position="719"/>
    </location>
</feature>
<dbReference type="Pfam" id="PF17167">
    <property type="entry name" value="Glyco_hydro_94"/>
    <property type="match status" value="1"/>
</dbReference>
<organism evidence="5 6">
    <name type="scientific">Candidatus Glassbacteria bacterium RIFCSPLOWO2_12_FULL_58_11</name>
    <dbReference type="NCBI Taxonomy" id="1817867"/>
    <lineage>
        <taxon>Bacteria</taxon>
        <taxon>Candidatus Glassiibacteriota</taxon>
    </lineage>
</organism>
<evidence type="ECO:0000313" key="6">
    <source>
        <dbReference type="Proteomes" id="UP000179129"/>
    </source>
</evidence>
<proteinExistence type="predicted"/>
<keyword evidence="2" id="KW-0808">Transferase</keyword>
<dbReference type="SUPFAM" id="SSF74650">
    <property type="entry name" value="Galactose mutarotase-like"/>
    <property type="match status" value="1"/>
</dbReference>
<evidence type="ECO:0000256" key="1">
    <source>
        <dbReference type="ARBA" id="ARBA00022676"/>
    </source>
</evidence>
<reference evidence="5 6" key="1">
    <citation type="journal article" date="2016" name="Nat. Commun.">
        <title>Thousands of microbial genomes shed light on interconnected biogeochemical processes in an aquifer system.</title>
        <authorList>
            <person name="Anantharaman K."/>
            <person name="Brown C.T."/>
            <person name="Hug L.A."/>
            <person name="Sharon I."/>
            <person name="Castelle C.J."/>
            <person name="Probst A.J."/>
            <person name="Thomas B.C."/>
            <person name="Singh A."/>
            <person name="Wilkins M.J."/>
            <person name="Karaoz U."/>
            <person name="Brodie E.L."/>
            <person name="Williams K.H."/>
            <person name="Hubbard S.S."/>
            <person name="Banfield J.F."/>
        </authorList>
    </citation>
    <scope>NUCLEOTIDE SEQUENCE [LARGE SCALE GENOMIC DNA]</scope>
</reference>
<dbReference type="InterPro" id="IPR052047">
    <property type="entry name" value="GH94_Enzymes"/>
</dbReference>
<dbReference type="Gene3D" id="2.70.98.40">
    <property type="entry name" value="Glycoside hydrolase, family 65, N-terminal domain"/>
    <property type="match status" value="1"/>
</dbReference>
<dbReference type="GO" id="GO:0016757">
    <property type="term" value="F:glycosyltransferase activity"/>
    <property type="evidence" value="ECO:0007669"/>
    <property type="project" value="UniProtKB-KW"/>
</dbReference>
<dbReference type="InterPro" id="IPR011013">
    <property type="entry name" value="Gal_mutarotase_sf_dom"/>
</dbReference>
<dbReference type="InterPro" id="IPR012341">
    <property type="entry name" value="6hp_glycosidase-like_sf"/>
</dbReference>
<dbReference type="InterPro" id="IPR037018">
    <property type="entry name" value="GH65_N"/>
</dbReference>
<dbReference type="SUPFAM" id="SSF48208">
    <property type="entry name" value="Six-hairpin glycosidases"/>
    <property type="match status" value="1"/>
</dbReference>
<accession>A0A1F5YJV2</accession>
<dbReference type="Gene3D" id="1.50.10.10">
    <property type="match status" value="1"/>
</dbReference>
<dbReference type="Gene3D" id="2.60.420.10">
    <property type="entry name" value="Maltose phosphorylase, domain 3"/>
    <property type="match status" value="1"/>
</dbReference>
<evidence type="ECO:0000259" key="4">
    <source>
        <dbReference type="Pfam" id="PF17167"/>
    </source>
</evidence>
<dbReference type="EMBL" id="MFIX01000261">
    <property type="protein sequence ID" value="OGG00374.1"/>
    <property type="molecule type" value="Genomic_DNA"/>
</dbReference>
<keyword evidence="1" id="KW-0328">Glycosyltransferase</keyword>
<dbReference type="InterPro" id="IPR033432">
    <property type="entry name" value="GH94_catalytic"/>
</dbReference>
<name>A0A1F5YJV2_9BACT</name>
<gene>
    <name evidence="5" type="ORF">A3F83_09660</name>
</gene>